<evidence type="ECO:0000256" key="1">
    <source>
        <dbReference type="ARBA" id="ARBA00007529"/>
    </source>
</evidence>
<dbReference type="PANTHER" id="PTHR33442">
    <property type="entry name" value="TRANS-3-HYDROXY-L-PROLINE DEHYDRATASE"/>
    <property type="match status" value="1"/>
</dbReference>
<dbReference type="GO" id="GO:0047580">
    <property type="term" value="F:4-hydroxyproline epimerase activity"/>
    <property type="evidence" value="ECO:0007669"/>
    <property type="project" value="UniProtKB-ARBA"/>
</dbReference>
<dbReference type="RefSeq" id="WP_038017849.1">
    <property type="nucleotide sequence ID" value="NZ_JPKR02000004.1"/>
</dbReference>
<dbReference type="PANTHER" id="PTHR33442:SF5">
    <property type="entry name" value="BIFUNCTIONAL TRANS-3-HYDROXY-L-PROLINE DEHYDRATASE_2-EPIMERASE"/>
    <property type="match status" value="1"/>
</dbReference>
<dbReference type="Proteomes" id="UP000029577">
    <property type="component" value="Unassembled WGS sequence"/>
</dbReference>
<dbReference type="eggNOG" id="COG3938">
    <property type="taxonomic scope" value="Bacteria"/>
</dbReference>
<feature type="active site" description="Proton acceptor" evidence="2">
    <location>
        <position position="90"/>
    </location>
</feature>
<evidence type="ECO:0000313" key="3">
    <source>
        <dbReference type="EMBL" id="KGD74850.1"/>
    </source>
</evidence>
<accession>A0A095VJM8</accession>
<dbReference type="NCBIfam" id="NF047722">
    <property type="entry name" value="T3LHypDht"/>
    <property type="match status" value="1"/>
</dbReference>
<feature type="active site" description="Proton donor" evidence="2">
    <location>
        <position position="256"/>
    </location>
</feature>
<dbReference type="OrthoDB" id="181267at2"/>
<dbReference type="Gene3D" id="3.10.310.10">
    <property type="entry name" value="Diaminopimelate Epimerase, Chain A, domain 1"/>
    <property type="match status" value="2"/>
</dbReference>
<evidence type="ECO:0000256" key="2">
    <source>
        <dbReference type="PIRSR" id="PIRSR029792-1"/>
    </source>
</evidence>
<organism evidence="3 4">
    <name type="scientific">Tatumella morbirosei</name>
    <dbReference type="NCBI Taxonomy" id="642227"/>
    <lineage>
        <taxon>Bacteria</taxon>
        <taxon>Pseudomonadati</taxon>
        <taxon>Pseudomonadota</taxon>
        <taxon>Gammaproteobacteria</taxon>
        <taxon>Enterobacterales</taxon>
        <taxon>Erwiniaceae</taxon>
        <taxon>Tatumella</taxon>
    </lineage>
</organism>
<comment type="similarity">
    <text evidence="1">Belongs to the proline racemase family.</text>
</comment>
<keyword evidence="4" id="KW-1185">Reference proteome</keyword>
<gene>
    <name evidence="3" type="ORF">HA49_06005</name>
</gene>
<evidence type="ECO:0000313" key="4">
    <source>
        <dbReference type="Proteomes" id="UP000029577"/>
    </source>
</evidence>
<reference evidence="3" key="1">
    <citation type="submission" date="2014-12" db="EMBL/GenBank/DDBJ databases">
        <title>The draft genome of the Tatumella morbirosei type strain, LMG23360T isolated from pineapple rot.</title>
        <authorList>
            <person name="Smits T.H."/>
            <person name="Palmer M."/>
            <person name="Venter S.N."/>
            <person name="Duffy B."/>
            <person name="Steenkamp E.T."/>
            <person name="Chan W.Y."/>
            <person name="Coutinho T.A."/>
            <person name="Coetzee M.P."/>
            <person name="De Maayer P."/>
        </authorList>
    </citation>
    <scope>NUCLEOTIDE SEQUENCE [LARGE SCALE GENOMIC DNA]</scope>
    <source>
        <strain evidence="3">LMG 23360</strain>
    </source>
</reference>
<proteinExistence type="inferred from homology"/>
<dbReference type="AlphaFoldDB" id="A0A095VJM8"/>
<dbReference type="PIRSF" id="PIRSF029792">
    <property type="entry name" value="Pro_racemase"/>
    <property type="match status" value="1"/>
</dbReference>
<dbReference type="EMBL" id="JPKR02000004">
    <property type="protein sequence ID" value="KGD74850.1"/>
    <property type="molecule type" value="Genomic_DNA"/>
</dbReference>
<name>A0A095VJM8_9GAMM</name>
<protein>
    <recommendedName>
        <fullName evidence="5">Proline racemase</fullName>
    </recommendedName>
</protein>
<dbReference type="Pfam" id="PF05544">
    <property type="entry name" value="Pro_racemase"/>
    <property type="match status" value="1"/>
</dbReference>
<dbReference type="SFLD" id="SFLDS00028">
    <property type="entry name" value="Proline_Racemase"/>
    <property type="match status" value="1"/>
</dbReference>
<evidence type="ECO:0008006" key="5">
    <source>
        <dbReference type="Google" id="ProtNLM"/>
    </source>
</evidence>
<dbReference type="InterPro" id="IPR008794">
    <property type="entry name" value="Pro_racemase_fam"/>
</dbReference>
<dbReference type="FunFam" id="3.10.310.10:FF:000005">
    <property type="entry name" value="Proline racemase"/>
    <property type="match status" value="1"/>
</dbReference>
<dbReference type="STRING" id="642227.HA49_06005"/>
<dbReference type="SUPFAM" id="SSF54506">
    <property type="entry name" value="Diaminopimelate epimerase-like"/>
    <property type="match status" value="1"/>
</dbReference>
<sequence>MRSSKIVHVVSCHAEGEVGDVIVGGVAPPPGETLWEQSRWIERDNVLRNFVLNEPRGGVFRHVNLLVPPKDPRAMMGWIIMEPADVPPMSGSNSICVSTVLLDTGILPMTEPETRLILEAPGGLIEAVAECKDGKVQRVEIHNVPSFADHLDAWIEVPGLGSIQVDTAYGGDSFAIADARKLGFSITADEAKDLVETGLKITKAANEQLGFRHPLNPDWNHISFCQLAAPVSTENGIVTGANAVVIRPGKIDRSPCGTGCSARMAVLHAKGILSPGQRFIGRSIIGSEFHCRILETTDIQGRQGIIPAISGRAWVTGTHQHMLDPQDPWPEGYALTDTWPAGIGI</sequence>
<comment type="caution">
    <text evidence="3">The sequence shown here is derived from an EMBL/GenBank/DDBJ whole genome shotgun (WGS) entry which is preliminary data.</text>
</comment>